<evidence type="ECO:0000259" key="9">
    <source>
        <dbReference type="Pfam" id="PF03962"/>
    </source>
</evidence>
<protein>
    <recommendedName>
        <fullName evidence="7">Meiotic nuclear division protein 1</fullName>
    </recommendedName>
</protein>
<evidence type="ECO:0000313" key="12">
    <source>
        <dbReference type="Proteomes" id="UP001162085"/>
    </source>
</evidence>
<dbReference type="EMBL" id="OX365934">
    <property type="protein sequence ID" value="CAI4062612.1"/>
    <property type="molecule type" value="Genomic_DNA"/>
</dbReference>
<organism evidence="11 12">
    <name type="scientific">Saccharomyces uvarum</name>
    <name type="common">Yeast</name>
    <name type="synonym">Saccharomyces bayanus var. uvarum</name>
    <dbReference type="NCBI Taxonomy" id="230603"/>
    <lineage>
        <taxon>Eukaryota</taxon>
        <taxon>Fungi</taxon>
        <taxon>Dikarya</taxon>
        <taxon>Ascomycota</taxon>
        <taxon>Saccharomycotina</taxon>
        <taxon>Saccharomycetes</taxon>
        <taxon>Saccharomycetales</taxon>
        <taxon>Saccharomycetaceae</taxon>
        <taxon>Saccharomyces</taxon>
    </lineage>
</organism>
<gene>
    <name evidence="11" type="primary">SUVZ07G0740</name>
    <name evidence="11" type="ORF">SUVZ_07G0740</name>
</gene>
<dbReference type="PANTHER" id="PTHR15938">
    <property type="entry name" value="TBP-1 INTERACTING PROTEIN"/>
    <property type="match status" value="1"/>
</dbReference>
<evidence type="ECO:0000256" key="8">
    <source>
        <dbReference type="SAM" id="Coils"/>
    </source>
</evidence>
<reference evidence="11" key="1">
    <citation type="submission" date="2022-10" db="EMBL/GenBank/DDBJ databases">
        <authorList>
            <person name="Byrne P K."/>
        </authorList>
    </citation>
    <scope>NUCLEOTIDE SEQUENCE</scope>
    <source>
        <strain evidence="11">ZP964</strain>
    </source>
</reference>
<comment type="subcellular location">
    <subcellularLocation>
        <location evidence="1 7">Nucleus</location>
    </subcellularLocation>
</comment>
<comment type="similarity">
    <text evidence="2 7">Belongs to the MND1 family.</text>
</comment>
<evidence type="ECO:0000259" key="10">
    <source>
        <dbReference type="Pfam" id="PF18517"/>
    </source>
</evidence>
<dbReference type="PIRSF" id="PIRSF026991">
    <property type="entry name" value="Mnd1"/>
    <property type="match status" value="1"/>
</dbReference>
<evidence type="ECO:0000256" key="7">
    <source>
        <dbReference type="PIRNR" id="PIRNR026991"/>
    </source>
</evidence>
<accession>A0ABN8WSS8</accession>
<comment type="function">
    <text evidence="7">Required for proper homologous chromosome pairing and efficient cross-over and intragenic recombination during meiosis.</text>
</comment>
<feature type="domain" description="Leucine zipper with capping helix" evidence="10">
    <location>
        <begin position="163"/>
        <end position="213"/>
    </location>
</feature>
<keyword evidence="12" id="KW-1185">Reference proteome</keyword>
<feature type="coiled-coil region" evidence="8">
    <location>
        <begin position="81"/>
        <end position="150"/>
    </location>
</feature>
<dbReference type="Pfam" id="PF03962">
    <property type="entry name" value="Mnd1"/>
    <property type="match status" value="1"/>
</dbReference>
<keyword evidence="3 8" id="KW-0175">Coiled coil</keyword>
<evidence type="ECO:0000256" key="5">
    <source>
        <dbReference type="ARBA" id="ARBA00023242"/>
    </source>
</evidence>
<feature type="domain" description="Mnd1 HTH" evidence="9">
    <location>
        <begin position="17"/>
        <end position="77"/>
    </location>
</feature>
<dbReference type="InterPro" id="IPR005647">
    <property type="entry name" value="Mnd1"/>
</dbReference>
<evidence type="ECO:0000256" key="1">
    <source>
        <dbReference type="ARBA" id="ARBA00004123"/>
    </source>
</evidence>
<evidence type="ECO:0000256" key="3">
    <source>
        <dbReference type="ARBA" id="ARBA00023054"/>
    </source>
</evidence>
<dbReference type="Pfam" id="PF18517">
    <property type="entry name" value="LZ3wCH"/>
    <property type="match status" value="1"/>
</dbReference>
<dbReference type="InterPro" id="IPR040661">
    <property type="entry name" value="LZ3wCH"/>
</dbReference>
<dbReference type="Proteomes" id="UP001162085">
    <property type="component" value="Chromosome 7"/>
</dbReference>
<keyword evidence="4" id="KW-0233">DNA recombination</keyword>
<keyword evidence="5 7" id="KW-0539">Nucleus</keyword>
<evidence type="ECO:0000256" key="6">
    <source>
        <dbReference type="ARBA" id="ARBA00023254"/>
    </source>
</evidence>
<name>A0ABN8WSS8_SACUV</name>
<dbReference type="PANTHER" id="PTHR15938:SF1">
    <property type="entry name" value="MEIOTIC NUCLEAR DIVISION PROTEIN 1"/>
    <property type="match status" value="1"/>
</dbReference>
<keyword evidence="6" id="KW-0469">Meiosis</keyword>
<sequence>MGPKRQTVSLQEKKNRILAFFQESYTFYNIKELEKSIPKKCGISPMIVKDLVQQMIDEDGVISVEKCGNINIYWCFKSQTLQTLYDSSETLKKKIQETEADIATCKQELEKTLQLGRRQKFTVGQKTYSREALLEQRKKILEEIKKNSANLQKIESIRWDAAKIQEKKQMVQLKKVQLEKITDNIEILVDYLYKKFFLQPEQIRKEFEIPEEFKEFADV</sequence>
<proteinExistence type="inferred from homology"/>
<dbReference type="InterPro" id="IPR040453">
    <property type="entry name" value="Mnd1_HTH"/>
</dbReference>
<evidence type="ECO:0000313" key="11">
    <source>
        <dbReference type="EMBL" id="CAI4062612.1"/>
    </source>
</evidence>
<evidence type="ECO:0000256" key="2">
    <source>
        <dbReference type="ARBA" id="ARBA00005981"/>
    </source>
</evidence>
<evidence type="ECO:0000256" key="4">
    <source>
        <dbReference type="ARBA" id="ARBA00023172"/>
    </source>
</evidence>